<dbReference type="InterPro" id="IPR045458">
    <property type="entry name" value="Wolframin_Sel1-like_rpt"/>
</dbReference>
<dbReference type="Gene3D" id="1.25.40.10">
    <property type="entry name" value="Tetratricopeptide repeat domain"/>
    <property type="match status" value="1"/>
</dbReference>
<evidence type="ECO:0000256" key="1">
    <source>
        <dbReference type="SAM" id="MobiDB-lite"/>
    </source>
</evidence>
<dbReference type="PANTHER" id="PTHR13098:SF3">
    <property type="entry name" value="WOLFRAMIN"/>
    <property type="match status" value="1"/>
</dbReference>
<name>A0A423TLS1_PENVA</name>
<feature type="region of interest" description="Disordered" evidence="1">
    <location>
        <begin position="1"/>
        <end position="42"/>
    </location>
</feature>
<dbReference type="Proteomes" id="UP000283509">
    <property type="component" value="Unassembled WGS sequence"/>
</dbReference>
<sequence>MAATLPSDAKQHEAQQAADQAPAPEPAPAKRTARRQWSIQEGPRGILRRMRSQLAEDGCPESQLIIGKTLLEQISDENEIDEEGARLAVYWLSRASFQGNTEATNLLQDCMDKNIGICEHNYHEVRECLAMDQQEKLARRAARMLFTSVSDGNDFITSSRLGVKMQEVLAGTESSEDSADSLPVDSNSDLEERYGGERFSEEHLVSAAGKANFEPITDEIPLFDQSAAASPVDQ</sequence>
<dbReference type="EMBL" id="QCYY01001527">
    <property type="protein sequence ID" value="ROT77406.1"/>
    <property type="molecule type" value="Genomic_DNA"/>
</dbReference>
<proteinExistence type="predicted"/>
<evidence type="ECO:0000313" key="4">
    <source>
        <dbReference type="Proteomes" id="UP000283509"/>
    </source>
</evidence>
<dbReference type="STRING" id="6689.A0A423TLS1"/>
<feature type="region of interest" description="Disordered" evidence="1">
    <location>
        <begin position="170"/>
        <end position="198"/>
    </location>
</feature>
<reference evidence="3 4" key="1">
    <citation type="submission" date="2018-04" db="EMBL/GenBank/DDBJ databases">
        <authorList>
            <person name="Zhang X."/>
            <person name="Yuan J."/>
            <person name="Li F."/>
            <person name="Xiang J."/>
        </authorList>
    </citation>
    <scope>NUCLEOTIDE SEQUENCE [LARGE SCALE GENOMIC DNA]</scope>
    <source>
        <tissue evidence="3">Muscle</tissue>
    </source>
</reference>
<gene>
    <name evidence="3" type="ORF">C7M84_003931</name>
</gene>
<dbReference type="Pfam" id="PF20023">
    <property type="entry name" value="WSLR"/>
    <property type="match status" value="1"/>
</dbReference>
<dbReference type="GO" id="GO:0005789">
    <property type="term" value="C:endoplasmic reticulum membrane"/>
    <property type="evidence" value="ECO:0007669"/>
    <property type="project" value="TreeGrafter"/>
</dbReference>
<dbReference type="GO" id="GO:0055074">
    <property type="term" value="P:calcium ion homeostasis"/>
    <property type="evidence" value="ECO:0007669"/>
    <property type="project" value="TreeGrafter"/>
</dbReference>
<organism evidence="3 4">
    <name type="scientific">Penaeus vannamei</name>
    <name type="common">Whiteleg shrimp</name>
    <name type="synonym">Litopenaeus vannamei</name>
    <dbReference type="NCBI Taxonomy" id="6689"/>
    <lineage>
        <taxon>Eukaryota</taxon>
        <taxon>Metazoa</taxon>
        <taxon>Ecdysozoa</taxon>
        <taxon>Arthropoda</taxon>
        <taxon>Crustacea</taxon>
        <taxon>Multicrustacea</taxon>
        <taxon>Malacostraca</taxon>
        <taxon>Eumalacostraca</taxon>
        <taxon>Eucarida</taxon>
        <taxon>Decapoda</taxon>
        <taxon>Dendrobranchiata</taxon>
        <taxon>Penaeoidea</taxon>
        <taxon>Penaeidae</taxon>
        <taxon>Penaeus</taxon>
    </lineage>
</organism>
<feature type="domain" description="Wolframin EF-hand" evidence="2">
    <location>
        <begin position="138"/>
        <end position="208"/>
    </location>
</feature>
<dbReference type="Pfam" id="PF19914">
    <property type="entry name" value="WEF-hand"/>
    <property type="match status" value="1"/>
</dbReference>
<dbReference type="GO" id="GO:0030968">
    <property type="term" value="P:endoplasmic reticulum unfolded protein response"/>
    <property type="evidence" value="ECO:0007669"/>
    <property type="project" value="TreeGrafter"/>
</dbReference>
<protein>
    <submittedName>
        <fullName evidence="3">Putative wolframin-like</fullName>
    </submittedName>
</protein>
<dbReference type="PANTHER" id="PTHR13098">
    <property type="entry name" value="WOLFRAMIN"/>
    <property type="match status" value="1"/>
</dbReference>
<dbReference type="AlphaFoldDB" id="A0A423TLS1"/>
<reference evidence="3 4" key="2">
    <citation type="submission" date="2019-01" db="EMBL/GenBank/DDBJ databases">
        <title>The decoding of complex shrimp genome reveals the adaptation for benthos swimmer, frequently molting mechanism and breeding impact on genome.</title>
        <authorList>
            <person name="Sun Y."/>
            <person name="Gao Y."/>
            <person name="Yu Y."/>
        </authorList>
    </citation>
    <scope>NUCLEOTIDE SEQUENCE [LARGE SCALE GENOMIC DNA]</scope>
    <source>
        <tissue evidence="3">Muscle</tissue>
    </source>
</reference>
<dbReference type="OrthoDB" id="5865303at2759"/>
<accession>A0A423TLS1</accession>
<keyword evidence="4" id="KW-1185">Reference proteome</keyword>
<dbReference type="PRINTS" id="PR02060">
    <property type="entry name" value="WOLFFAMILY"/>
</dbReference>
<dbReference type="InterPro" id="IPR045460">
    <property type="entry name" value="Wolframin_EF-hand"/>
</dbReference>
<dbReference type="InterPro" id="IPR026209">
    <property type="entry name" value="Wolframin_fam"/>
</dbReference>
<evidence type="ECO:0000259" key="2">
    <source>
        <dbReference type="Pfam" id="PF19914"/>
    </source>
</evidence>
<dbReference type="InterPro" id="IPR011990">
    <property type="entry name" value="TPR-like_helical_dom_sf"/>
</dbReference>
<evidence type="ECO:0000313" key="3">
    <source>
        <dbReference type="EMBL" id="ROT77406.1"/>
    </source>
</evidence>
<comment type="caution">
    <text evidence="3">The sequence shown here is derived from an EMBL/GenBank/DDBJ whole genome shotgun (WGS) entry which is preliminary data.</text>
</comment>